<dbReference type="Proteomes" id="UP000276215">
    <property type="component" value="Unassembled WGS sequence"/>
</dbReference>
<proteinExistence type="predicted"/>
<keyword evidence="1" id="KW-0472">Membrane</keyword>
<keyword evidence="3" id="KW-1185">Reference proteome</keyword>
<evidence type="ECO:0000313" key="3">
    <source>
        <dbReference type="Proteomes" id="UP000276215"/>
    </source>
</evidence>
<sequence>MGLPPQRICDFHYSFYYYFFFSFCFFFCITEIVEEAEKYPFRGNLSFLCSLEVWFRIL</sequence>
<protein>
    <submittedName>
        <fullName evidence="2">Uncharacterized protein</fullName>
    </submittedName>
</protein>
<feature type="transmembrane region" description="Helical" evidence="1">
    <location>
        <begin position="15"/>
        <end position="33"/>
    </location>
</feature>
<organism evidence="2 3">
    <name type="scientific">Choiromyces venosus 120613-1</name>
    <dbReference type="NCBI Taxonomy" id="1336337"/>
    <lineage>
        <taxon>Eukaryota</taxon>
        <taxon>Fungi</taxon>
        <taxon>Dikarya</taxon>
        <taxon>Ascomycota</taxon>
        <taxon>Pezizomycotina</taxon>
        <taxon>Pezizomycetes</taxon>
        <taxon>Pezizales</taxon>
        <taxon>Tuberaceae</taxon>
        <taxon>Choiromyces</taxon>
    </lineage>
</organism>
<dbReference type="AlphaFoldDB" id="A0A3N4JTW9"/>
<reference evidence="2 3" key="1">
    <citation type="journal article" date="2018" name="Nat. Ecol. Evol.">
        <title>Pezizomycetes genomes reveal the molecular basis of ectomycorrhizal truffle lifestyle.</title>
        <authorList>
            <person name="Murat C."/>
            <person name="Payen T."/>
            <person name="Noel B."/>
            <person name="Kuo A."/>
            <person name="Morin E."/>
            <person name="Chen J."/>
            <person name="Kohler A."/>
            <person name="Krizsan K."/>
            <person name="Balestrini R."/>
            <person name="Da Silva C."/>
            <person name="Montanini B."/>
            <person name="Hainaut M."/>
            <person name="Levati E."/>
            <person name="Barry K.W."/>
            <person name="Belfiori B."/>
            <person name="Cichocki N."/>
            <person name="Clum A."/>
            <person name="Dockter R.B."/>
            <person name="Fauchery L."/>
            <person name="Guy J."/>
            <person name="Iotti M."/>
            <person name="Le Tacon F."/>
            <person name="Lindquist E.A."/>
            <person name="Lipzen A."/>
            <person name="Malagnac F."/>
            <person name="Mello A."/>
            <person name="Molinier V."/>
            <person name="Miyauchi S."/>
            <person name="Poulain J."/>
            <person name="Riccioni C."/>
            <person name="Rubini A."/>
            <person name="Sitrit Y."/>
            <person name="Splivallo R."/>
            <person name="Traeger S."/>
            <person name="Wang M."/>
            <person name="Zifcakova L."/>
            <person name="Wipf D."/>
            <person name="Zambonelli A."/>
            <person name="Paolocci F."/>
            <person name="Nowrousian M."/>
            <person name="Ottonello S."/>
            <person name="Baldrian P."/>
            <person name="Spatafora J.W."/>
            <person name="Henrissat B."/>
            <person name="Nagy L.G."/>
            <person name="Aury J.M."/>
            <person name="Wincker P."/>
            <person name="Grigoriev I.V."/>
            <person name="Bonfante P."/>
            <person name="Martin F.M."/>
        </authorList>
    </citation>
    <scope>NUCLEOTIDE SEQUENCE [LARGE SCALE GENOMIC DNA]</scope>
    <source>
        <strain evidence="2 3">120613-1</strain>
    </source>
</reference>
<accession>A0A3N4JTW9</accession>
<evidence type="ECO:0000313" key="2">
    <source>
        <dbReference type="EMBL" id="RPB00282.1"/>
    </source>
</evidence>
<keyword evidence="1" id="KW-1133">Transmembrane helix</keyword>
<keyword evidence="1" id="KW-0812">Transmembrane</keyword>
<dbReference type="EMBL" id="ML120381">
    <property type="protein sequence ID" value="RPB00282.1"/>
    <property type="molecule type" value="Genomic_DNA"/>
</dbReference>
<name>A0A3N4JTW9_9PEZI</name>
<evidence type="ECO:0000256" key="1">
    <source>
        <dbReference type="SAM" id="Phobius"/>
    </source>
</evidence>
<gene>
    <name evidence="2" type="ORF">L873DRAFT_822503</name>
</gene>